<dbReference type="AlphaFoldDB" id="D3IZY2"/>
<reference evidence="3" key="1">
    <citation type="submission" date="2009-06" db="EMBL/GenBank/DDBJ databases">
        <authorList>
            <person name="Pombert J.-F."/>
            <person name="Keeling P."/>
        </authorList>
    </citation>
    <scope>NUCLEOTIDE SEQUENCE</scope>
    <source>
        <strain evidence="3">ATCC 50920</strain>
    </source>
</reference>
<feature type="region of interest" description="Disordered" evidence="2">
    <location>
        <begin position="1"/>
        <end position="21"/>
    </location>
</feature>
<evidence type="ECO:0000256" key="2">
    <source>
        <dbReference type="SAM" id="MobiDB-lite"/>
    </source>
</evidence>
<dbReference type="NCBIfam" id="TIGR01011">
    <property type="entry name" value="rpsB_bact"/>
    <property type="match status" value="1"/>
</dbReference>
<protein>
    <submittedName>
        <fullName evidence="3">Ribosomal protein S2</fullName>
    </submittedName>
</protein>
<dbReference type="SUPFAM" id="SSF52313">
    <property type="entry name" value="Ribosomal protein S2"/>
    <property type="match status" value="1"/>
</dbReference>
<evidence type="ECO:0000313" key="3">
    <source>
        <dbReference type="EMBL" id="ACT36209.1"/>
    </source>
</evidence>
<feature type="compositionally biased region" description="Low complexity" evidence="2">
    <location>
        <begin position="12"/>
        <end position="21"/>
    </location>
</feature>
<dbReference type="InterPro" id="IPR005706">
    <property type="entry name" value="Ribosomal_uS2_bac/mit/plastid"/>
</dbReference>
<dbReference type="PANTHER" id="PTHR12534:SF1">
    <property type="entry name" value="SMALL RIBOSOMAL SUBUNIT PROTEIN US2M"/>
    <property type="match status" value="1"/>
</dbReference>
<keyword evidence="3" id="KW-0687">Ribonucleoprotein</keyword>
<proteinExistence type="inferred from homology"/>
<dbReference type="InterPro" id="IPR023591">
    <property type="entry name" value="Ribosomal_uS2_flav_dom_sf"/>
</dbReference>
<dbReference type="Gene3D" id="3.40.50.10490">
    <property type="entry name" value="Glucose-6-phosphate isomerase like protein, domain 1"/>
    <property type="match status" value="1"/>
</dbReference>
<dbReference type="GeneID" id="12486982"/>
<accession>D3IZY2</accession>
<keyword evidence="3" id="KW-0689">Ribosomal protein</keyword>
<gene>
    <name evidence="3" type="primary">rps2</name>
</gene>
<reference evidence="3" key="2">
    <citation type="journal article" date="2010" name="PLoS ONE">
        <title>The mitochondrial genome of the entomoparasitic green alga helicosporidium.</title>
        <authorList>
            <person name="Pombert J.F."/>
            <person name="Keeling P.J."/>
        </authorList>
    </citation>
    <scope>NUCLEOTIDE SEQUENCE</scope>
    <source>
        <strain evidence="3">ATCC 50920</strain>
    </source>
</reference>
<dbReference type="PANTHER" id="PTHR12534">
    <property type="entry name" value="30S RIBOSOMAL PROTEIN S2 PROKARYOTIC AND ORGANELLAR"/>
    <property type="match status" value="1"/>
</dbReference>
<dbReference type="HAMAP" id="MF_00291_B">
    <property type="entry name" value="Ribosomal_uS2_B"/>
    <property type="match status" value="1"/>
</dbReference>
<dbReference type="RefSeq" id="YP_006280982.1">
    <property type="nucleotide sequence ID" value="NC_017841.1"/>
</dbReference>
<comment type="similarity">
    <text evidence="1">Belongs to the universal ribosomal protein uS2 family.</text>
</comment>
<feature type="compositionally biased region" description="Polar residues" evidence="2">
    <location>
        <begin position="1"/>
        <end position="11"/>
    </location>
</feature>
<dbReference type="Pfam" id="PF00318">
    <property type="entry name" value="Ribosomal_S2"/>
    <property type="match status" value="1"/>
</dbReference>
<dbReference type="CDD" id="cd01425">
    <property type="entry name" value="RPS2"/>
    <property type="match status" value="1"/>
</dbReference>
<dbReference type="EMBL" id="GQ339576">
    <property type="protein sequence ID" value="ACT36209.1"/>
    <property type="molecule type" value="Genomic_DNA"/>
</dbReference>
<organism evidence="3">
    <name type="scientific">Helicosporidium sp. subsp. Simulium jonesii</name>
    <name type="common">Green alga</name>
    <dbReference type="NCBI Taxonomy" id="145475"/>
    <lineage>
        <taxon>Eukaryota</taxon>
        <taxon>Viridiplantae</taxon>
        <taxon>Chlorophyta</taxon>
        <taxon>core chlorophytes</taxon>
        <taxon>Trebouxiophyceae</taxon>
        <taxon>Chlorellales</taxon>
        <taxon>Chlorellaceae</taxon>
        <taxon>Helicosporidium</taxon>
    </lineage>
</organism>
<dbReference type="GO" id="GO:0006412">
    <property type="term" value="P:translation"/>
    <property type="evidence" value="ECO:0007669"/>
    <property type="project" value="InterPro"/>
</dbReference>
<dbReference type="InterPro" id="IPR001865">
    <property type="entry name" value="Ribosomal_uS2"/>
</dbReference>
<geneLocation type="mitochondrion" evidence="3"/>
<sequence length="286" mass="33534">MLSEATNTNYQNPKNSNIKNGLNNNLKESSIYYELGTQYGHLFQDIRYYQWHPFMSSSILGLRNGRPIISAQVTLRSLCRAFFLISHIFLKNGNLLIVNTNPKYTKLCNKLFKQKNSSSSVKNSIKKKGISYCFHKWIGGTLTNYDQISKSIYYFMMFKKLYHYLRKNRITKLNFKEFPKYKRICKSLKGYMNRELITRNNSINRYSITLSGKPDLILCMNPQDNLSLINEAYRLNIPVIALVEPHINIKKITYPIPCNNNSYFLNYYILKKILLLTLAKAKLKKK</sequence>
<evidence type="ECO:0000256" key="1">
    <source>
        <dbReference type="ARBA" id="ARBA00006242"/>
    </source>
</evidence>
<keyword evidence="3" id="KW-0496">Mitochondrion</keyword>
<name>D3IZY2_HELSJ</name>
<dbReference type="Gene3D" id="1.10.287.610">
    <property type="entry name" value="Helix hairpin bin"/>
    <property type="match status" value="1"/>
</dbReference>
<dbReference type="GO" id="GO:0005763">
    <property type="term" value="C:mitochondrial small ribosomal subunit"/>
    <property type="evidence" value="ECO:0007669"/>
    <property type="project" value="TreeGrafter"/>
</dbReference>
<dbReference type="GO" id="GO:0003735">
    <property type="term" value="F:structural constituent of ribosome"/>
    <property type="evidence" value="ECO:0007669"/>
    <property type="project" value="InterPro"/>
</dbReference>